<evidence type="ECO:0000256" key="1">
    <source>
        <dbReference type="ARBA" id="ARBA00022448"/>
    </source>
</evidence>
<keyword evidence="8" id="KW-1185">Reference proteome</keyword>
<evidence type="ECO:0000256" key="2">
    <source>
        <dbReference type="ARBA" id="ARBA00022475"/>
    </source>
</evidence>
<dbReference type="Pfam" id="PF10070">
    <property type="entry name" value="DabA"/>
    <property type="match status" value="1"/>
</dbReference>
<dbReference type="OrthoDB" id="9805101at2"/>
<dbReference type="EMBL" id="RBXL01000001">
    <property type="protein sequence ID" value="RKT42998.1"/>
    <property type="molecule type" value="Genomic_DNA"/>
</dbReference>
<gene>
    <name evidence="6" type="primary">dabA</name>
    <name evidence="7" type="ORF">BDD21_0305</name>
</gene>
<comment type="caution">
    <text evidence="7">The sequence shown here is derived from an EMBL/GenBank/DDBJ whole genome shotgun (WGS) entry which is preliminary data.</text>
</comment>
<keyword evidence="4 6" id="KW-0862">Zinc</keyword>
<comment type="similarity">
    <text evidence="6">Belongs to the inorganic carbon transporter (TC 9.A.2) DabA family.</text>
</comment>
<comment type="cofactor">
    <cofactor evidence="6">
        <name>Zn(2+)</name>
        <dbReference type="ChEBI" id="CHEBI:29105"/>
    </cofactor>
</comment>
<dbReference type="GO" id="GO:0008270">
    <property type="term" value="F:zinc ion binding"/>
    <property type="evidence" value="ECO:0007669"/>
    <property type="project" value="UniProtKB-UniRule"/>
</dbReference>
<dbReference type="AlphaFoldDB" id="A0A495V5E9"/>
<feature type="binding site" evidence="6">
    <location>
        <position position="586"/>
    </location>
    <ligand>
        <name>Zn(2+)</name>
        <dbReference type="ChEBI" id="CHEBI:29105"/>
    </ligand>
</feature>
<keyword evidence="1 6" id="KW-0813">Transport</keyword>
<comment type="subunit">
    <text evidence="6">Forms a complex with DabB.</text>
</comment>
<dbReference type="InterPro" id="IPR018752">
    <property type="entry name" value="DabA"/>
</dbReference>
<keyword evidence="2 6" id="KW-1003">Cell membrane</keyword>
<evidence type="ECO:0000256" key="5">
    <source>
        <dbReference type="ARBA" id="ARBA00023136"/>
    </source>
</evidence>
<comment type="function">
    <text evidence="6">Part of an energy-coupled inorganic carbon pump.</text>
</comment>
<evidence type="ECO:0000313" key="8">
    <source>
        <dbReference type="Proteomes" id="UP000274556"/>
    </source>
</evidence>
<dbReference type="Proteomes" id="UP000274556">
    <property type="component" value="Unassembled WGS sequence"/>
</dbReference>
<name>A0A495V5E9_9GAMM</name>
<evidence type="ECO:0000256" key="3">
    <source>
        <dbReference type="ARBA" id="ARBA00022723"/>
    </source>
</evidence>
<evidence type="ECO:0000256" key="6">
    <source>
        <dbReference type="HAMAP-Rule" id="MF_01871"/>
    </source>
</evidence>
<keyword evidence="5 6" id="KW-0472">Membrane</keyword>
<keyword evidence="3 6" id="KW-0479">Metal-binding</keyword>
<accession>A0A495V5E9</accession>
<feature type="binding site" evidence="6">
    <location>
        <position position="571"/>
    </location>
    <ligand>
        <name>Zn(2+)</name>
        <dbReference type="ChEBI" id="CHEBI:29105"/>
    </ligand>
</feature>
<dbReference type="PANTHER" id="PTHR38344">
    <property type="entry name" value="UPF0753 PROTEIN AQ_863"/>
    <property type="match status" value="1"/>
</dbReference>
<reference evidence="7 8" key="1">
    <citation type="submission" date="2018-10" db="EMBL/GenBank/DDBJ databases">
        <title>Genomic Encyclopedia of Archaeal and Bacterial Type Strains, Phase II (KMG-II): from individual species to whole genera.</title>
        <authorList>
            <person name="Goeker M."/>
        </authorList>
    </citation>
    <scope>NUCLEOTIDE SEQUENCE [LARGE SCALE GENOMIC DNA]</scope>
    <source>
        <strain evidence="7 8">DSM 235</strain>
    </source>
</reference>
<feature type="binding site" evidence="6">
    <location>
        <position position="370"/>
    </location>
    <ligand>
        <name>Zn(2+)</name>
        <dbReference type="ChEBI" id="CHEBI:29105"/>
    </ligand>
</feature>
<dbReference type="RefSeq" id="WP_120795639.1">
    <property type="nucleotide sequence ID" value="NZ_RBXL01000001.1"/>
</dbReference>
<evidence type="ECO:0000256" key="4">
    <source>
        <dbReference type="ARBA" id="ARBA00022833"/>
    </source>
</evidence>
<dbReference type="GO" id="GO:0005886">
    <property type="term" value="C:plasma membrane"/>
    <property type="evidence" value="ECO:0007669"/>
    <property type="project" value="UniProtKB-SubCell"/>
</dbReference>
<comment type="subcellular location">
    <subcellularLocation>
        <location evidence="6">Cell membrane</location>
        <topology evidence="6">Peripheral membrane protein</topology>
    </subcellularLocation>
</comment>
<protein>
    <recommendedName>
        <fullName evidence="6">Probable inorganic carbon transporter subunit DabA</fullName>
    </recommendedName>
</protein>
<dbReference type="HAMAP" id="MF_01871">
    <property type="entry name" value="DabA"/>
    <property type="match status" value="1"/>
</dbReference>
<organism evidence="7 8">
    <name type="scientific">Thiocapsa rosea</name>
    <dbReference type="NCBI Taxonomy" id="69360"/>
    <lineage>
        <taxon>Bacteria</taxon>
        <taxon>Pseudomonadati</taxon>
        <taxon>Pseudomonadota</taxon>
        <taxon>Gammaproteobacteria</taxon>
        <taxon>Chromatiales</taxon>
        <taxon>Chromatiaceae</taxon>
        <taxon>Thiocapsa</taxon>
    </lineage>
</organism>
<sequence>MNLNDVVVLEQSPTLAMTPPSGPAPVPEPADVAAAALLDEQIAAACERIAPLWPLDRFVAVNPFHGLRDLPFQEAAAMLRRVAGARLYMPRAYYGEQIAAGRITAEDLRRAAEVCGSRLDPATLQSAVEVEPLPAGRVPLLTAVLDEMDVDDWSSFVVERISRHCAAFFDMGQATWKQPWQGLSLYASWRRFAALDFSATMMGQGSMRERVKALPEAPRDCIRAALNRLGIPPSAVRDYLHAALLDIGGWAAWTRLLRWQAELAGGTDDTIEELLAIRLAWDVLVYEHKSSPQLRQRWRRVCAELGAGGTAQDAPAPVTGATRDDAGEREIDLVLLSAAELAYQRGLIGQLIATAHGDTASRPVVQAAFCIDVRSEVIRRAFETVCPQGRTLGFAGFFGVPIEHVPLGAVTARTHVPVLLTPSYRVCSEIHGADSEEADRALAVQRRRFGISKSWKAFKMGASSCFSFVESAGIWLYAPKLLGDTLGWSRPVPAPDDLRLDATDACRVGPTLDAPSHAHGHDQAGACGATGALDATRAGIPHADRIGLAEGILHAMSLTDGFARLVLLVGHGSTSVNNPHAAGLDCGACAGQTGEASARVVAALLNDPAVRRGLRERGLAIPEDTWFLPALHDTTVDDVHLFDTEVLPSGYAEELAELRSWLAQAGELTRLQRATLLGLDGRRGHGLEASIRRRSRDWSQVRPEWGLAGNAAFIAAPRARTRGVDLGGRAFLHDYDWRADVGFKTLELIMTAPMVVATWINLQYYGSTVDNRRFGSGNKVLHNVVGGAIGVLEGNGGDLRTGLPMQSLHDGRRWIHEPLRLSVVLQAPETPIEEIIARHTLVRQLLDNGWLHLFRWDDRDGSIHRRVPGHGWVSGGPVDGMHYDNGA</sequence>
<evidence type="ECO:0000313" key="7">
    <source>
        <dbReference type="EMBL" id="RKT42998.1"/>
    </source>
</evidence>
<feature type="binding site" evidence="6">
    <location>
        <position position="372"/>
    </location>
    <ligand>
        <name>Zn(2+)</name>
        <dbReference type="ChEBI" id="CHEBI:29105"/>
    </ligand>
</feature>
<dbReference type="PANTHER" id="PTHR38344:SF1">
    <property type="entry name" value="INORGANIC CARBON TRANSPORTER SUBUNIT DABA-RELATED"/>
    <property type="match status" value="1"/>
</dbReference>
<proteinExistence type="inferred from homology"/>